<dbReference type="PROSITE" id="PS51318">
    <property type="entry name" value="TAT"/>
    <property type="match status" value="1"/>
</dbReference>
<accession>A0AAV0TXW3</accession>
<name>A0AAV0TXW3_HYABA</name>
<dbReference type="Proteomes" id="UP001162031">
    <property type="component" value="Unassembled WGS sequence"/>
</dbReference>
<dbReference type="AlphaFoldDB" id="A0AAV0TXW3"/>
<dbReference type="InterPro" id="IPR006311">
    <property type="entry name" value="TAT_signal"/>
</dbReference>
<evidence type="ECO:0000313" key="2">
    <source>
        <dbReference type="Proteomes" id="UP001162031"/>
    </source>
</evidence>
<comment type="caution">
    <text evidence="1">The sequence shown here is derived from an EMBL/GenBank/DDBJ whole genome shotgun (WGS) entry which is preliminary data.</text>
</comment>
<evidence type="ECO:0000313" key="1">
    <source>
        <dbReference type="EMBL" id="CAI5726967.1"/>
    </source>
</evidence>
<keyword evidence="2" id="KW-1185">Reference proteome</keyword>
<protein>
    <submittedName>
        <fullName evidence="1">Uncharacterized protein</fullName>
    </submittedName>
</protein>
<dbReference type="InterPro" id="IPR036322">
    <property type="entry name" value="WD40_repeat_dom_sf"/>
</dbReference>
<reference evidence="1" key="1">
    <citation type="submission" date="2022-12" db="EMBL/GenBank/DDBJ databases">
        <authorList>
            <person name="Webb A."/>
        </authorList>
    </citation>
    <scope>NUCLEOTIDE SEQUENCE</scope>
    <source>
        <strain evidence="1">Hp1</strain>
    </source>
</reference>
<dbReference type="EMBL" id="CANTFL010000714">
    <property type="protein sequence ID" value="CAI5726967.1"/>
    <property type="molecule type" value="Genomic_DNA"/>
</dbReference>
<organism evidence="1 2">
    <name type="scientific">Hyaloperonospora brassicae</name>
    <name type="common">Brassica downy mildew</name>
    <name type="synonym">Peronospora brassicae</name>
    <dbReference type="NCBI Taxonomy" id="162125"/>
    <lineage>
        <taxon>Eukaryota</taxon>
        <taxon>Sar</taxon>
        <taxon>Stramenopiles</taxon>
        <taxon>Oomycota</taxon>
        <taxon>Peronosporomycetes</taxon>
        <taxon>Peronosporales</taxon>
        <taxon>Peronosporaceae</taxon>
        <taxon>Hyaloperonospora</taxon>
    </lineage>
</organism>
<dbReference type="Gene3D" id="2.130.10.10">
    <property type="entry name" value="YVTN repeat-like/Quinoprotein amine dehydrogenase"/>
    <property type="match status" value="1"/>
</dbReference>
<sequence>MSYNRRGGLAAAVAGAAAIAAATGAATAVAGAAATTARPQSATSGAIKDAVMWPERQQLFTCSADASIKPWDCATWQEVTTISVQDAHPPSSTGILGGMTTTTSGSSSGGIGSTHNNSRHSFAGCFRPNPKVSIGMVRGWNRRTLKRLRSSSTGNATLFSGGADGRIRTADGHIEQPVRGRGHGRPRARVTRLKTFAVGSVPILASASVDLRRFGLGLGHVPVRKVLAAEDNGHTDAVMDLEFWVNQNETFSISGGLDAEIIVWGLTPLFYSCLKKRRTRRMARSLWEELPSFAYKTTLGADLNQGHHDAVRALPPVQAIRSSPLATIKR</sequence>
<dbReference type="InterPro" id="IPR015943">
    <property type="entry name" value="WD40/YVTN_repeat-like_dom_sf"/>
</dbReference>
<proteinExistence type="predicted"/>
<gene>
    <name evidence="1" type="ORF">HBR001_LOCUS3978</name>
</gene>
<dbReference type="SUPFAM" id="SSF50978">
    <property type="entry name" value="WD40 repeat-like"/>
    <property type="match status" value="1"/>
</dbReference>